<name>G9A1I1_SINF1</name>
<dbReference type="EMBL" id="HE616890">
    <property type="protein sequence ID" value="CCE97561.1"/>
    <property type="molecule type" value="Genomic_DNA"/>
</dbReference>
<dbReference type="RefSeq" id="WP_014329966.1">
    <property type="nucleotide sequence ID" value="NC_016812.1"/>
</dbReference>
<dbReference type="InterPro" id="IPR001387">
    <property type="entry name" value="Cro/C1-type_HTH"/>
</dbReference>
<dbReference type="PANTHER" id="PTHR40275:SF1">
    <property type="entry name" value="SSL7038 PROTEIN"/>
    <property type="match status" value="1"/>
</dbReference>
<evidence type="ECO:0000313" key="3">
    <source>
        <dbReference type="Proteomes" id="UP000007735"/>
    </source>
</evidence>
<gene>
    <name evidence="2" type="ordered locus">SFHH103_03069</name>
</gene>
<dbReference type="CDD" id="cd00093">
    <property type="entry name" value="HTH_XRE"/>
    <property type="match status" value="1"/>
</dbReference>
<dbReference type="AlphaFoldDB" id="G9A1I1"/>
<dbReference type="eggNOG" id="COG3636">
    <property type="taxonomic scope" value="Bacteria"/>
</dbReference>
<evidence type="ECO:0000313" key="2">
    <source>
        <dbReference type="EMBL" id="CCE97561.1"/>
    </source>
</evidence>
<dbReference type="STRING" id="1117943.SFHH103_03069"/>
<dbReference type="InterPro" id="IPR014057">
    <property type="entry name" value="HI1420"/>
</dbReference>
<feature type="region of interest" description="Disordered" evidence="1">
    <location>
        <begin position="92"/>
        <end position="113"/>
    </location>
</feature>
<reference evidence="2 3" key="1">
    <citation type="journal article" date="2012" name="J. Bacteriol.">
        <title>Genome sequence of the soybean symbiont Sinorhizobium fredii HH103.</title>
        <authorList>
            <person name="Weidner S."/>
            <person name="Becker A."/>
            <person name="Bonilla I."/>
            <person name="Jaenicke S."/>
            <person name="Lloret J."/>
            <person name="Margaret I."/>
            <person name="Puhler A."/>
            <person name="Ruiz-Sainz J.E."/>
            <person name="Schneiker-Bekel S."/>
            <person name="Szczepanowski R."/>
            <person name="Vinardell J.M."/>
            <person name="Zehner S."/>
            <person name="Gottfert M."/>
        </authorList>
    </citation>
    <scope>NUCLEOTIDE SEQUENCE [LARGE SCALE GENOMIC DNA]</scope>
    <source>
        <strain evidence="2 3">HH103</strain>
    </source>
</reference>
<dbReference type="Pfam" id="PF21716">
    <property type="entry name" value="dnstrm_HI1420"/>
    <property type="match status" value="1"/>
</dbReference>
<dbReference type="KEGG" id="sfh:SFHH103_03069"/>
<dbReference type="GO" id="GO:0003677">
    <property type="term" value="F:DNA binding"/>
    <property type="evidence" value="ECO:0007669"/>
    <property type="project" value="InterPro"/>
</dbReference>
<proteinExistence type="predicted"/>
<accession>G9A1I1</accession>
<dbReference type="HOGENOM" id="CLU_137365_1_1_5"/>
<sequence length="113" mass="12296">MVKTKAWDPSEHLDSEEMNFAYINAALEDGDSALFAAALGDVARARGMTQIARLAGVSRESLYRALSTEGHPEFATVMKVLKALNLKFTVSADHPEEDPGEEERCLGEARLSA</sequence>
<evidence type="ECO:0000256" key="1">
    <source>
        <dbReference type="SAM" id="MobiDB-lite"/>
    </source>
</evidence>
<organism evidence="2 3">
    <name type="scientific">Sinorhizobium fredii (strain HH103)</name>
    <dbReference type="NCBI Taxonomy" id="1117943"/>
    <lineage>
        <taxon>Bacteria</taxon>
        <taxon>Pseudomonadati</taxon>
        <taxon>Pseudomonadota</taxon>
        <taxon>Alphaproteobacteria</taxon>
        <taxon>Hyphomicrobiales</taxon>
        <taxon>Rhizobiaceae</taxon>
        <taxon>Sinorhizobium/Ensifer group</taxon>
        <taxon>Sinorhizobium</taxon>
    </lineage>
</organism>
<dbReference type="PATRIC" id="fig|380.5.peg.3256"/>
<dbReference type="InterPro" id="IPR010982">
    <property type="entry name" value="Lambda_DNA-bd_dom_sf"/>
</dbReference>
<dbReference type="SUPFAM" id="SSF47413">
    <property type="entry name" value="lambda repressor-like DNA-binding domains"/>
    <property type="match status" value="1"/>
</dbReference>
<dbReference type="Gene3D" id="1.10.260.40">
    <property type="entry name" value="lambda repressor-like DNA-binding domains"/>
    <property type="match status" value="1"/>
</dbReference>
<dbReference type="Proteomes" id="UP000007735">
    <property type="component" value="Chromosome"/>
</dbReference>
<dbReference type="PANTHER" id="PTHR40275">
    <property type="entry name" value="SSL7038 PROTEIN"/>
    <property type="match status" value="1"/>
</dbReference>
<protein>
    <submittedName>
        <fullName evidence="2">Uncharacterized protein</fullName>
    </submittedName>
</protein>